<evidence type="ECO:0000313" key="2">
    <source>
        <dbReference type="EMBL" id="TNM66311.1"/>
    </source>
</evidence>
<dbReference type="RefSeq" id="WP_139675622.1">
    <property type="nucleotide sequence ID" value="NZ_VDMN01000001.1"/>
</dbReference>
<dbReference type="Pfam" id="PF01850">
    <property type="entry name" value="PIN"/>
    <property type="match status" value="1"/>
</dbReference>
<dbReference type="PANTHER" id="PTHR36173:SF2">
    <property type="entry name" value="RIBONUCLEASE VAPC16"/>
    <property type="match status" value="1"/>
</dbReference>
<dbReference type="InterPro" id="IPR052919">
    <property type="entry name" value="TA_system_RNase"/>
</dbReference>
<dbReference type="Gene3D" id="3.40.50.1010">
    <property type="entry name" value="5'-nuclease"/>
    <property type="match status" value="1"/>
</dbReference>
<name>A0A5C4XT89_9HYPH</name>
<dbReference type="InterPro" id="IPR002716">
    <property type="entry name" value="PIN_dom"/>
</dbReference>
<dbReference type="Proteomes" id="UP000311605">
    <property type="component" value="Unassembled WGS sequence"/>
</dbReference>
<accession>A0A5C4XT89</accession>
<dbReference type="AlphaFoldDB" id="A0A5C4XT89"/>
<evidence type="ECO:0000259" key="1">
    <source>
        <dbReference type="Pfam" id="PF01850"/>
    </source>
</evidence>
<dbReference type="CDD" id="cd09872">
    <property type="entry name" value="PIN_Sll0205-like"/>
    <property type="match status" value="1"/>
</dbReference>
<gene>
    <name evidence="2" type="ORF">FHP24_08955</name>
</gene>
<dbReference type="InterPro" id="IPR029060">
    <property type="entry name" value="PIN-like_dom_sf"/>
</dbReference>
<dbReference type="InterPro" id="IPR041705">
    <property type="entry name" value="PIN_Sll0205"/>
</dbReference>
<evidence type="ECO:0000313" key="3">
    <source>
        <dbReference type="Proteomes" id="UP000311605"/>
    </source>
</evidence>
<proteinExistence type="predicted"/>
<organism evidence="2 3">
    <name type="scientific">Aliirhizobium smilacinae</name>
    <dbReference type="NCBI Taxonomy" id="1395944"/>
    <lineage>
        <taxon>Bacteria</taxon>
        <taxon>Pseudomonadati</taxon>
        <taxon>Pseudomonadota</taxon>
        <taxon>Alphaproteobacteria</taxon>
        <taxon>Hyphomicrobiales</taxon>
        <taxon>Rhizobiaceae</taxon>
        <taxon>Aliirhizobium</taxon>
    </lineage>
</organism>
<feature type="domain" description="PIN" evidence="1">
    <location>
        <begin position="3"/>
        <end position="122"/>
    </location>
</feature>
<sequence length="129" mass="14526">MRILLDTHLLIWLVGASERLPSSAREAIENSNNQLFFSAASIWELSTKQSTGRARLELPPEILHRQLLDNHFDELPVTATHGLAVCGLEQIHKDPFDRILIAQAMSEGMLLLTSDETIARYNGPIRLVR</sequence>
<reference evidence="2 3" key="1">
    <citation type="submission" date="2019-06" db="EMBL/GenBank/DDBJ databases">
        <title>The draft genome of Rhizobium smilacinae PTYR-5.</title>
        <authorList>
            <person name="Liu L."/>
            <person name="Li L."/>
            <person name="Zhang X."/>
        </authorList>
    </citation>
    <scope>NUCLEOTIDE SEQUENCE [LARGE SCALE GENOMIC DNA]</scope>
    <source>
        <strain evidence="2 3">PTYR-5</strain>
    </source>
</reference>
<protein>
    <submittedName>
        <fullName evidence="2">Type II toxin-antitoxin system VapC family toxin</fullName>
    </submittedName>
</protein>
<dbReference type="SUPFAM" id="SSF88723">
    <property type="entry name" value="PIN domain-like"/>
    <property type="match status" value="1"/>
</dbReference>
<dbReference type="EMBL" id="VDMN01000001">
    <property type="protein sequence ID" value="TNM66311.1"/>
    <property type="molecule type" value="Genomic_DNA"/>
</dbReference>
<comment type="caution">
    <text evidence="2">The sequence shown here is derived from an EMBL/GenBank/DDBJ whole genome shotgun (WGS) entry which is preliminary data.</text>
</comment>
<keyword evidence="3" id="KW-1185">Reference proteome</keyword>
<dbReference type="PANTHER" id="PTHR36173">
    <property type="entry name" value="RIBONUCLEASE VAPC16-RELATED"/>
    <property type="match status" value="1"/>
</dbReference>
<dbReference type="OrthoDB" id="9798990at2"/>